<comment type="caution">
    <text evidence="1">The sequence shown here is derived from an EMBL/GenBank/DDBJ whole genome shotgun (WGS) entry which is preliminary data.</text>
</comment>
<dbReference type="Proteomes" id="UP001230188">
    <property type="component" value="Unassembled WGS sequence"/>
</dbReference>
<protein>
    <submittedName>
        <fullName evidence="1">Uncharacterized protein</fullName>
    </submittedName>
</protein>
<gene>
    <name evidence="1" type="ORF">CTAYLR_007454</name>
</gene>
<organism evidence="1 2">
    <name type="scientific">Chrysophaeum taylorii</name>
    <dbReference type="NCBI Taxonomy" id="2483200"/>
    <lineage>
        <taxon>Eukaryota</taxon>
        <taxon>Sar</taxon>
        <taxon>Stramenopiles</taxon>
        <taxon>Ochrophyta</taxon>
        <taxon>Pelagophyceae</taxon>
        <taxon>Pelagomonadales</taxon>
        <taxon>Pelagomonadaceae</taxon>
        <taxon>Chrysophaeum</taxon>
    </lineage>
</organism>
<evidence type="ECO:0000313" key="2">
    <source>
        <dbReference type="Proteomes" id="UP001230188"/>
    </source>
</evidence>
<evidence type="ECO:0000313" key="1">
    <source>
        <dbReference type="EMBL" id="KAJ8601662.1"/>
    </source>
</evidence>
<reference evidence="1" key="1">
    <citation type="submission" date="2023-01" db="EMBL/GenBank/DDBJ databases">
        <title>Metagenome sequencing of chrysophaentin producing Chrysophaeum taylorii.</title>
        <authorList>
            <person name="Davison J."/>
            <person name="Bewley C."/>
        </authorList>
    </citation>
    <scope>NUCLEOTIDE SEQUENCE</scope>
    <source>
        <strain evidence="1">NIES-1699</strain>
    </source>
</reference>
<dbReference type="EMBL" id="JAQMWT010000408">
    <property type="protein sequence ID" value="KAJ8601662.1"/>
    <property type="molecule type" value="Genomic_DNA"/>
</dbReference>
<name>A0AAD7XHH7_9STRA</name>
<keyword evidence="2" id="KW-1185">Reference proteome</keyword>
<dbReference type="AlphaFoldDB" id="A0AAD7XHH7"/>
<accession>A0AAD7XHH7</accession>
<sequence>MPKDPIADPLVACCCCVGAVEAEFPECCAIDMEESCLCCEGKGRIAYKQPLLLGCVAKGQYCCCKIAEAFPCNKDLQIFETTLNLPFKLGAFGVFVPKDKGGGAAVTSENMSR</sequence>
<proteinExistence type="predicted"/>